<dbReference type="PROSITE" id="PS50075">
    <property type="entry name" value="CARRIER"/>
    <property type="match status" value="1"/>
</dbReference>
<keyword evidence="6" id="KW-1185">Reference proteome</keyword>
<keyword evidence="3" id="KW-0443">Lipid metabolism</keyword>
<dbReference type="InterPro" id="IPR036736">
    <property type="entry name" value="ACP-like_sf"/>
</dbReference>
<keyword evidence="3" id="KW-0444">Lipid biosynthesis</keyword>
<dbReference type="AlphaFoldDB" id="A0AAE4ANG3"/>
<evidence type="ECO:0000313" key="5">
    <source>
        <dbReference type="EMBL" id="MDQ0289375.1"/>
    </source>
</evidence>
<dbReference type="Gene3D" id="1.10.1200.10">
    <property type="entry name" value="ACP-like"/>
    <property type="match status" value="1"/>
</dbReference>
<feature type="modified residue" description="O-(pantetheine 4'-phosphoryl)serine" evidence="3">
    <location>
        <position position="39"/>
    </location>
</feature>
<comment type="function">
    <text evidence="3">Carrier of the growing fatty acid chain in fatty acid biosynthesis.</text>
</comment>
<dbReference type="InterPro" id="IPR003231">
    <property type="entry name" value="ACP"/>
</dbReference>
<dbReference type="Proteomes" id="UP001238163">
    <property type="component" value="Unassembled WGS sequence"/>
</dbReference>
<evidence type="ECO:0000256" key="2">
    <source>
        <dbReference type="ARBA" id="ARBA00022553"/>
    </source>
</evidence>
<dbReference type="SUPFAM" id="SSF47336">
    <property type="entry name" value="ACP-like"/>
    <property type="match status" value="1"/>
</dbReference>
<proteinExistence type="inferred from homology"/>
<keyword evidence="3" id="KW-0275">Fatty acid biosynthesis</keyword>
<dbReference type="Pfam" id="PF00550">
    <property type="entry name" value="PP-binding"/>
    <property type="match status" value="1"/>
</dbReference>
<dbReference type="NCBIfam" id="NF003757">
    <property type="entry name" value="PRK05350.1"/>
    <property type="match status" value="1"/>
</dbReference>
<dbReference type="GO" id="GO:0005737">
    <property type="term" value="C:cytoplasm"/>
    <property type="evidence" value="ECO:0007669"/>
    <property type="project" value="UniProtKB-SubCell"/>
</dbReference>
<comment type="PTM">
    <text evidence="3">4'-phosphopantetheine is transferred from CoA to a specific serine of apo-ACP by AcpS. This modification is essential for activity because fatty acids are bound in thioester linkage to the sulfhydryl of the prosthetic group.</text>
</comment>
<dbReference type="GO" id="GO:0000036">
    <property type="term" value="F:acyl carrier activity"/>
    <property type="evidence" value="ECO:0007669"/>
    <property type="project" value="UniProtKB-UniRule"/>
</dbReference>
<keyword evidence="2 3" id="KW-0597">Phosphoprotein</keyword>
<organism evidence="5 6">
    <name type="scientific">Oligosphaera ethanolica</name>
    <dbReference type="NCBI Taxonomy" id="760260"/>
    <lineage>
        <taxon>Bacteria</taxon>
        <taxon>Pseudomonadati</taxon>
        <taxon>Lentisphaerota</taxon>
        <taxon>Oligosphaeria</taxon>
        <taxon>Oligosphaerales</taxon>
        <taxon>Oligosphaeraceae</taxon>
        <taxon>Oligosphaera</taxon>
    </lineage>
</organism>
<dbReference type="InterPro" id="IPR009081">
    <property type="entry name" value="PP-bd_ACP"/>
</dbReference>
<keyword evidence="3" id="KW-0963">Cytoplasm</keyword>
<evidence type="ECO:0000259" key="4">
    <source>
        <dbReference type="PROSITE" id="PS50075"/>
    </source>
</evidence>
<name>A0AAE4ANG3_9BACT</name>
<evidence type="ECO:0000313" key="6">
    <source>
        <dbReference type="Proteomes" id="UP001238163"/>
    </source>
</evidence>
<dbReference type="EMBL" id="JAUSVL010000001">
    <property type="protein sequence ID" value="MDQ0289375.1"/>
    <property type="molecule type" value="Genomic_DNA"/>
</dbReference>
<sequence>MTRDRLIELINQIFVDQFELEPEELTPEKRIFEDFALDSLDIVDLITGLQRKFGISLRDNKDVQQIRTLQDIYDLVEKLARDNPDLIAKLPE</sequence>
<comment type="pathway">
    <text evidence="3">Lipid metabolism; fatty acid biosynthesis.</text>
</comment>
<dbReference type="RefSeq" id="WP_307260793.1">
    <property type="nucleotide sequence ID" value="NZ_JAUSVL010000001.1"/>
</dbReference>
<evidence type="ECO:0000256" key="3">
    <source>
        <dbReference type="HAMAP-Rule" id="MF_01217"/>
    </source>
</evidence>
<evidence type="ECO:0000256" key="1">
    <source>
        <dbReference type="ARBA" id="ARBA00022450"/>
    </source>
</evidence>
<gene>
    <name evidence="3" type="primary">acpP</name>
    <name evidence="5" type="ORF">J3R75_001482</name>
</gene>
<protein>
    <recommendedName>
        <fullName evidence="3">Acyl carrier protein</fullName>
        <shortName evidence="3">ACP</shortName>
    </recommendedName>
</protein>
<keyword evidence="1 3" id="KW-0596">Phosphopantetheine</keyword>
<feature type="domain" description="Carrier" evidence="4">
    <location>
        <begin position="4"/>
        <end position="80"/>
    </location>
</feature>
<reference evidence="5" key="1">
    <citation type="submission" date="2023-07" db="EMBL/GenBank/DDBJ databases">
        <title>Genomic Encyclopedia of Type Strains, Phase IV (KMG-IV): sequencing the most valuable type-strain genomes for metagenomic binning, comparative biology and taxonomic classification.</title>
        <authorList>
            <person name="Goeker M."/>
        </authorList>
    </citation>
    <scope>NUCLEOTIDE SEQUENCE</scope>
    <source>
        <strain evidence="5">DSM 24202</strain>
    </source>
</reference>
<keyword evidence="3" id="KW-0276">Fatty acid metabolism</keyword>
<comment type="subcellular location">
    <subcellularLocation>
        <location evidence="3">Cytoplasm</location>
    </subcellularLocation>
</comment>
<dbReference type="HAMAP" id="MF_01217">
    <property type="entry name" value="Acyl_carrier"/>
    <property type="match status" value="1"/>
</dbReference>
<comment type="caution">
    <text evidence="5">The sequence shown here is derived from an EMBL/GenBank/DDBJ whole genome shotgun (WGS) entry which is preliminary data.</text>
</comment>
<comment type="similarity">
    <text evidence="3">Belongs to the acyl carrier protein (ACP) family.</text>
</comment>
<accession>A0AAE4ANG3</accession>